<dbReference type="InterPro" id="IPR000086">
    <property type="entry name" value="NUDIX_hydrolase_dom"/>
</dbReference>
<dbReference type="EMBL" id="CR522870">
    <property type="protein sequence ID" value="CAG37602.1"/>
    <property type="molecule type" value="Genomic_DNA"/>
</dbReference>
<accession>Q6AJ78</accession>
<keyword evidence="8" id="KW-1185">Reference proteome</keyword>
<dbReference type="InterPro" id="IPR020084">
    <property type="entry name" value="NUDIX_hydrolase_CS"/>
</dbReference>
<dbReference type="PROSITE" id="PS51462">
    <property type="entry name" value="NUDIX"/>
    <property type="match status" value="1"/>
</dbReference>
<proteinExistence type="inferred from homology"/>
<dbReference type="GO" id="GO:0046872">
    <property type="term" value="F:metal ion binding"/>
    <property type="evidence" value="ECO:0007669"/>
    <property type="project" value="UniProtKB-KW"/>
</dbReference>
<gene>
    <name evidence="7" type="ordered locus">DP2873</name>
</gene>
<dbReference type="PANTHER" id="PTHR43758:SF2">
    <property type="entry name" value="OXIDIZED PURINE NUCLEOSIDE TRIPHOSPHATE HYDROLASE"/>
    <property type="match status" value="1"/>
</dbReference>
<keyword evidence="4" id="KW-0378">Hydrolase</keyword>
<sequence length="165" mass="19018">MLKIMYTPIIGSLVYIISPNGKQTLLVHRNKRESDQHLGKYNGLGGKMEASEDIVQCLRREIHEEAGIVCENVTLRGTINWTGFGPNGENWLGFIFRVEAFSGIPYNSNEEGDLLWVDIDRLQDLPMWEGDRYFLPLVFDDDPRTFHGYMPYNGSRPLSWSYSRI</sequence>
<evidence type="ECO:0000259" key="6">
    <source>
        <dbReference type="PROSITE" id="PS51462"/>
    </source>
</evidence>
<dbReference type="eggNOG" id="COG0494">
    <property type="taxonomic scope" value="Bacteria"/>
</dbReference>
<dbReference type="AlphaFoldDB" id="Q6AJ78"/>
<dbReference type="GO" id="GO:0005737">
    <property type="term" value="C:cytoplasm"/>
    <property type="evidence" value="ECO:0007669"/>
    <property type="project" value="TreeGrafter"/>
</dbReference>
<feature type="domain" description="Nudix hydrolase" evidence="6">
    <location>
        <begin position="7"/>
        <end position="140"/>
    </location>
</feature>
<dbReference type="KEGG" id="dps:DP2873"/>
<dbReference type="GO" id="GO:0008413">
    <property type="term" value="F:8-oxo-7,8-dihydroguanosine triphosphate pyrophosphatase activity"/>
    <property type="evidence" value="ECO:0007669"/>
    <property type="project" value="InterPro"/>
</dbReference>
<dbReference type="PROSITE" id="PS00893">
    <property type="entry name" value="NUDIX_BOX"/>
    <property type="match status" value="1"/>
</dbReference>
<dbReference type="Proteomes" id="UP000000602">
    <property type="component" value="Chromosome"/>
</dbReference>
<organism evidence="7 8">
    <name type="scientific">Desulfotalea psychrophila (strain LSv54 / DSM 12343)</name>
    <dbReference type="NCBI Taxonomy" id="177439"/>
    <lineage>
        <taxon>Bacteria</taxon>
        <taxon>Pseudomonadati</taxon>
        <taxon>Thermodesulfobacteriota</taxon>
        <taxon>Desulfobulbia</taxon>
        <taxon>Desulfobulbales</taxon>
        <taxon>Desulfocapsaceae</taxon>
        <taxon>Desulfotalea</taxon>
    </lineage>
</organism>
<keyword evidence="3" id="KW-0479">Metal-binding</keyword>
<evidence type="ECO:0000256" key="2">
    <source>
        <dbReference type="ARBA" id="ARBA00005582"/>
    </source>
</evidence>
<comment type="similarity">
    <text evidence="2">Belongs to the Nudix hydrolase family.</text>
</comment>
<comment type="cofactor">
    <cofactor evidence="1">
        <name>Mg(2+)</name>
        <dbReference type="ChEBI" id="CHEBI:18420"/>
    </cofactor>
</comment>
<dbReference type="SUPFAM" id="SSF55811">
    <property type="entry name" value="Nudix"/>
    <property type="match status" value="1"/>
</dbReference>
<evidence type="ECO:0000256" key="5">
    <source>
        <dbReference type="ARBA" id="ARBA00022842"/>
    </source>
</evidence>
<evidence type="ECO:0000256" key="3">
    <source>
        <dbReference type="ARBA" id="ARBA00022723"/>
    </source>
</evidence>
<dbReference type="GO" id="GO:0006281">
    <property type="term" value="P:DNA repair"/>
    <property type="evidence" value="ECO:0007669"/>
    <property type="project" value="InterPro"/>
</dbReference>
<reference evidence="8" key="1">
    <citation type="journal article" date="2004" name="Environ. Microbiol.">
        <title>The genome of Desulfotalea psychrophila, a sulfate-reducing bacterium from permanently cold Arctic sediments.</title>
        <authorList>
            <person name="Rabus R."/>
            <person name="Ruepp A."/>
            <person name="Frickey T."/>
            <person name="Rattei T."/>
            <person name="Fartmann B."/>
            <person name="Stark M."/>
            <person name="Bauer M."/>
            <person name="Zibat A."/>
            <person name="Lombardot T."/>
            <person name="Becker I."/>
            <person name="Amann J."/>
            <person name="Gellner K."/>
            <person name="Teeling H."/>
            <person name="Leuschner W.D."/>
            <person name="Gloeckner F.-O."/>
            <person name="Lupas A.N."/>
            <person name="Amann R."/>
            <person name="Klenk H.-P."/>
        </authorList>
    </citation>
    <scope>NUCLEOTIDE SEQUENCE [LARGE SCALE GENOMIC DNA]</scope>
    <source>
        <strain evidence="8">DSM 12343 / LSv54</strain>
    </source>
</reference>
<keyword evidence="5" id="KW-0460">Magnesium</keyword>
<dbReference type="HOGENOM" id="CLU_037162_11_2_7"/>
<protein>
    <submittedName>
        <fullName evidence="7">Probable 7,8-dihydro-8-oxoguanine-triphosphatase</fullName>
    </submittedName>
</protein>
<dbReference type="Pfam" id="PF00293">
    <property type="entry name" value="NUDIX"/>
    <property type="match status" value="1"/>
</dbReference>
<dbReference type="STRING" id="177439.DP2873"/>
<evidence type="ECO:0000256" key="4">
    <source>
        <dbReference type="ARBA" id="ARBA00022801"/>
    </source>
</evidence>
<name>Q6AJ78_DESPS</name>
<dbReference type="PANTHER" id="PTHR43758">
    <property type="entry name" value="7,8-DIHYDRO-8-OXOGUANINE TRIPHOSPHATASE"/>
    <property type="match status" value="1"/>
</dbReference>
<dbReference type="Gene3D" id="3.90.79.10">
    <property type="entry name" value="Nucleoside Triphosphate Pyrophosphohydrolase"/>
    <property type="match status" value="1"/>
</dbReference>
<dbReference type="PRINTS" id="PR01402">
    <property type="entry name" value="MUTATORMUTX"/>
</dbReference>
<evidence type="ECO:0000313" key="7">
    <source>
        <dbReference type="EMBL" id="CAG37602.1"/>
    </source>
</evidence>
<dbReference type="CDD" id="cd18886">
    <property type="entry name" value="NUDIX_MutT_Nudt1"/>
    <property type="match status" value="1"/>
</dbReference>
<dbReference type="InterPro" id="IPR003562">
    <property type="entry name" value="Mutator_MutX_prot"/>
</dbReference>
<dbReference type="InterPro" id="IPR015797">
    <property type="entry name" value="NUDIX_hydrolase-like_dom_sf"/>
</dbReference>
<evidence type="ECO:0000313" key="8">
    <source>
        <dbReference type="Proteomes" id="UP000000602"/>
    </source>
</evidence>
<evidence type="ECO:0000256" key="1">
    <source>
        <dbReference type="ARBA" id="ARBA00001946"/>
    </source>
</evidence>